<feature type="compositionally biased region" description="Polar residues" evidence="1">
    <location>
        <begin position="1"/>
        <end position="11"/>
    </location>
</feature>
<gene>
    <name evidence="2" type="ORF">SAMN04488082_10282</name>
</gene>
<dbReference type="Proteomes" id="UP000198635">
    <property type="component" value="Unassembled WGS sequence"/>
</dbReference>
<evidence type="ECO:0000313" key="3">
    <source>
        <dbReference type="Proteomes" id="UP000198635"/>
    </source>
</evidence>
<evidence type="ECO:0000313" key="2">
    <source>
        <dbReference type="EMBL" id="SFJ23820.1"/>
    </source>
</evidence>
<protein>
    <submittedName>
        <fullName evidence="2">Uncharacterized protein</fullName>
    </submittedName>
</protein>
<dbReference type="AlphaFoldDB" id="A0A1I3PR38"/>
<accession>A0A1I3PR38</accession>
<sequence>MQSQGFAQRQVTDLAVGTDAGGEAGHEGDGWAWIARIFGQVKGDATNDVPARGAALQEELDTAVLGHGLLSPRGQTGP</sequence>
<keyword evidence="3" id="KW-1185">Reference proteome</keyword>
<proteinExistence type="predicted"/>
<dbReference type="EMBL" id="FORX01000002">
    <property type="protein sequence ID" value="SFJ23820.1"/>
    <property type="molecule type" value="Genomic_DNA"/>
</dbReference>
<organism evidence="2 3">
    <name type="scientific">Desulfomicrobium apsheronum</name>
    <dbReference type="NCBI Taxonomy" id="52560"/>
    <lineage>
        <taxon>Bacteria</taxon>
        <taxon>Pseudomonadati</taxon>
        <taxon>Thermodesulfobacteriota</taxon>
        <taxon>Desulfovibrionia</taxon>
        <taxon>Desulfovibrionales</taxon>
        <taxon>Desulfomicrobiaceae</taxon>
        <taxon>Desulfomicrobium</taxon>
    </lineage>
</organism>
<dbReference type="RefSeq" id="WP_092372564.1">
    <property type="nucleotide sequence ID" value="NZ_FORX01000002.1"/>
</dbReference>
<reference evidence="3" key="1">
    <citation type="submission" date="2016-10" db="EMBL/GenBank/DDBJ databases">
        <authorList>
            <person name="Varghese N."/>
            <person name="Submissions S."/>
        </authorList>
    </citation>
    <scope>NUCLEOTIDE SEQUENCE [LARGE SCALE GENOMIC DNA]</scope>
    <source>
        <strain evidence="3">DSM 5918</strain>
    </source>
</reference>
<evidence type="ECO:0000256" key="1">
    <source>
        <dbReference type="SAM" id="MobiDB-lite"/>
    </source>
</evidence>
<name>A0A1I3PR38_9BACT</name>
<feature type="region of interest" description="Disordered" evidence="1">
    <location>
        <begin position="1"/>
        <end position="27"/>
    </location>
</feature>